<name>A0A919AGA0_9ACTN</name>
<gene>
    <name evidence="2" type="ORF">GCM10018772_33300</name>
</gene>
<accession>A0A919AGA0</accession>
<evidence type="ECO:0000313" key="3">
    <source>
        <dbReference type="Proteomes" id="UP000630718"/>
    </source>
</evidence>
<proteinExistence type="predicted"/>
<reference evidence="2" key="2">
    <citation type="submission" date="2020-09" db="EMBL/GenBank/DDBJ databases">
        <authorList>
            <person name="Sun Q."/>
            <person name="Ohkuma M."/>
        </authorList>
    </citation>
    <scope>NUCLEOTIDE SEQUENCE</scope>
    <source>
        <strain evidence="2">JCM 4477</strain>
    </source>
</reference>
<organism evidence="2 3">
    <name type="scientific">Streptomyces fumanus</name>
    <dbReference type="NCBI Taxonomy" id="67302"/>
    <lineage>
        <taxon>Bacteria</taxon>
        <taxon>Bacillati</taxon>
        <taxon>Actinomycetota</taxon>
        <taxon>Actinomycetes</taxon>
        <taxon>Kitasatosporales</taxon>
        <taxon>Streptomycetaceae</taxon>
        <taxon>Streptomyces</taxon>
    </lineage>
</organism>
<sequence>MSASRPESTAWPIPAEASTTTDSAVTARRVQRGRRRGGPGAGRGRRRCGGGPPRAGAAGTRREGERGGVGKGTPPRGLARAYGRGIVSTVGRYDLRPGPVDPAPRIGVPRSR</sequence>
<comment type="caution">
    <text evidence="2">The sequence shown here is derived from an EMBL/GenBank/DDBJ whole genome shotgun (WGS) entry which is preliminary data.</text>
</comment>
<protein>
    <submittedName>
        <fullName evidence="2">Uncharacterized protein</fullName>
    </submittedName>
</protein>
<feature type="compositionally biased region" description="Basic residues" evidence="1">
    <location>
        <begin position="29"/>
        <end position="48"/>
    </location>
</feature>
<evidence type="ECO:0000313" key="2">
    <source>
        <dbReference type="EMBL" id="GHF05382.1"/>
    </source>
</evidence>
<dbReference type="AlphaFoldDB" id="A0A919AGA0"/>
<reference evidence="2" key="1">
    <citation type="journal article" date="2014" name="Int. J. Syst. Evol. Microbiol.">
        <title>Complete genome sequence of Corynebacterium casei LMG S-19264T (=DSM 44701T), isolated from a smear-ripened cheese.</title>
        <authorList>
            <consortium name="US DOE Joint Genome Institute (JGI-PGF)"/>
            <person name="Walter F."/>
            <person name="Albersmeier A."/>
            <person name="Kalinowski J."/>
            <person name="Ruckert C."/>
        </authorList>
    </citation>
    <scope>NUCLEOTIDE SEQUENCE</scope>
    <source>
        <strain evidence="2">JCM 4477</strain>
    </source>
</reference>
<dbReference type="Proteomes" id="UP000630718">
    <property type="component" value="Unassembled WGS sequence"/>
</dbReference>
<dbReference type="EMBL" id="BNBI01000006">
    <property type="protein sequence ID" value="GHF05382.1"/>
    <property type="molecule type" value="Genomic_DNA"/>
</dbReference>
<evidence type="ECO:0000256" key="1">
    <source>
        <dbReference type="SAM" id="MobiDB-lite"/>
    </source>
</evidence>
<feature type="region of interest" description="Disordered" evidence="1">
    <location>
        <begin position="1"/>
        <end position="112"/>
    </location>
</feature>
<keyword evidence="3" id="KW-1185">Reference proteome</keyword>